<evidence type="ECO:0008006" key="4">
    <source>
        <dbReference type="Google" id="ProtNLM"/>
    </source>
</evidence>
<dbReference type="PANTHER" id="PTHR30348:SF13">
    <property type="entry name" value="UPF0759 PROTEIN YUNF"/>
    <property type="match status" value="1"/>
</dbReference>
<dbReference type="InterPro" id="IPR036520">
    <property type="entry name" value="UPF0759_sf"/>
</dbReference>
<dbReference type="Gene3D" id="3.20.20.410">
    <property type="entry name" value="Protein of unknown function UPF0759"/>
    <property type="match status" value="1"/>
</dbReference>
<keyword evidence="3" id="KW-1185">Reference proteome</keyword>
<gene>
    <name evidence="2" type="ORF">PaecuDRAFT_4119</name>
</gene>
<protein>
    <recommendedName>
        <fullName evidence="4">YunF</fullName>
    </recommendedName>
</protein>
<sequence>MIRIGLAGWGDQDKLYGTPEAARQKLVTYGKLFSVVEVDSSYYAVQPVRNMEKWTSETPEGFSFVVKAYQGMTGHTRGRIPFPNEGAMFRAFRESLAPMQEKGKLAGALFQYPPWFDCTREHVRLLREARVRMGDVPCMLEFRHRSWFEADMRERTLDYMRRDGWMHSVCDEPQVGDGCVPIVEAVTDEKLTLVRFHGRHAAGWHSSGQPNWRDVRYLYRYSEEELSKWAKRLRRLEEQTGELLVIFNNNSGGDAADNARQLMAMLGQPVPPLPELPPPAGEQLSLFD</sequence>
<dbReference type="PANTHER" id="PTHR30348">
    <property type="entry name" value="UNCHARACTERIZED PROTEIN YECE"/>
    <property type="match status" value="1"/>
</dbReference>
<dbReference type="AlphaFoldDB" id="E0IEM8"/>
<reference evidence="2 3" key="1">
    <citation type="submission" date="2010-07" db="EMBL/GenBank/DDBJ databases">
        <title>The draft genome of Paenibacillus curdlanolyticus YK9.</title>
        <authorList>
            <consortium name="US DOE Joint Genome Institute (JGI-PGF)"/>
            <person name="Lucas S."/>
            <person name="Copeland A."/>
            <person name="Lapidus A."/>
            <person name="Cheng J.-F."/>
            <person name="Bruce D."/>
            <person name="Goodwin L."/>
            <person name="Pitluck S."/>
            <person name="Land M.L."/>
            <person name="Hauser L."/>
            <person name="Chang Y.-J."/>
            <person name="Jeffries C."/>
            <person name="Anderson I.J."/>
            <person name="Johnson E."/>
            <person name="Loganathan U."/>
            <person name="Mulhopadhyay B."/>
            <person name="Kyrpides N."/>
            <person name="Woyke T.J."/>
        </authorList>
    </citation>
    <scope>NUCLEOTIDE SEQUENCE [LARGE SCALE GENOMIC DNA]</scope>
    <source>
        <strain evidence="2 3">YK9</strain>
    </source>
</reference>
<name>E0IEM8_9BACL</name>
<dbReference type="InterPro" id="IPR002763">
    <property type="entry name" value="DUF72"/>
</dbReference>
<dbReference type="OrthoDB" id="9780310at2"/>
<dbReference type="SUPFAM" id="SSF117396">
    <property type="entry name" value="TM1631-like"/>
    <property type="match status" value="1"/>
</dbReference>
<dbReference type="STRING" id="717606.PaecuDRAFT_4119"/>
<evidence type="ECO:0000256" key="1">
    <source>
        <dbReference type="SAM" id="MobiDB-lite"/>
    </source>
</evidence>
<dbReference type="RefSeq" id="WP_006040102.1">
    <property type="nucleotide sequence ID" value="NZ_AEDD01000012.1"/>
</dbReference>
<evidence type="ECO:0000313" key="3">
    <source>
        <dbReference type="Proteomes" id="UP000005387"/>
    </source>
</evidence>
<organism evidence="2 3">
    <name type="scientific">Paenibacillus curdlanolyticus YK9</name>
    <dbReference type="NCBI Taxonomy" id="717606"/>
    <lineage>
        <taxon>Bacteria</taxon>
        <taxon>Bacillati</taxon>
        <taxon>Bacillota</taxon>
        <taxon>Bacilli</taxon>
        <taxon>Bacillales</taxon>
        <taxon>Paenibacillaceae</taxon>
        <taxon>Paenibacillus</taxon>
    </lineage>
</organism>
<dbReference type="EMBL" id="AEDD01000012">
    <property type="protein sequence ID" value="EFM09116.1"/>
    <property type="molecule type" value="Genomic_DNA"/>
</dbReference>
<feature type="compositionally biased region" description="Pro residues" evidence="1">
    <location>
        <begin position="269"/>
        <end position="280"/>
    </location>
</feature>
<dbReference type="Proteomes" id="UP000005387">
    <property type="component" value="Unassembled WGS sequence"/>
</dbReference>
<proteinExistence type="predicted"/>
<accession>E0IEM8</accession>
<dbReference type="Pfam" id="PF01904">
    <property type="entry name" value="DUF72"/>
    <property type="match status" value="1"/>
</dbReference>
<dbReference type="eggNOG" id="COG1801">
    <property type="taxonomic scope" value="Bacteria"/>
</dbReference>
<evidence type="ECO:0000313" key="2">
    <source>
        <dbReference type="EMBL" id="EFM09116.1"/>
    </source>
</evidence>
<feature type="region of interest" description="Disordered" evidence="1">
    <location>
        <begin position="269"/>
        <end position="288"/>
    </location>
</feature>